<organism evidence="2 3">
    <name type="scientific">Colletotrichum plurivorum</name>
    <dbReference type="NCBI Taxonomy" id="2175906"/>
    <lineage>
        <taxon>Eukaryota</taxon>
        <taxon>Fungi</taxon>
        <taxon>Dikarya</taxon>
        <taxon>Ascomycota</taxon>
        <taxon>Pezizomycotina</taxon>
        <taxon>Sordariomycetes</taxon>
        <taxon>Hypocreomycetidae</taxon>
        <taxon>Glomerellales</taxon>
        <taxon>Glomerellaceae</taxon>
        <taxon>Colletotrichum</taxon>
        <taxon>Colletotrichum orchidearum species complex</taxon>
    </lineage>
</organism>
<proteinExistence type="predicted"/>
<protein>
    <submittedName>
        <fullName evidence="2">Uncharacterized protein</fullName>
    </submittedName>
</protein>
<comment type="caution">
    <text evidence="2">The sequence shown here is derived from an EMBL/GenBank/DDBJ whole genome shotgun (WGS) entry which is preliminary data.</text>
</comment>
<accession>A0A8H6NDL0</accession>
<gene>
    <name evidence="2" type="ORF">CPLU01_08372</name>
</gene>
<dbReference type="EMBL" id="WIGO01000118">
    <property type="protein sequence ID" value="KAF6828710.1"/>
    <property type="molecule type" value="Genomic_DNA"/>
</dbReference>
<dbReference type="AlphaFoldDB" id="A0A8H6NDL0"/>
<keyword evidence="3" id="KW-1185">Reference proteome</keyword>
<sequence>MSAAENPYQTYEALGAGPSNSARLVFIPVHGTVQSAVEVLPDPGDPHARTPYYDHASGMYHPVGVLPVSEPRVSSVTVRVSELEDWEENWLEMHEGHSEPDMPDAFPDAKWGELSSGDEDDDDEDDDDGPQLLHCCEQDRPRGKNAKLTITPSKAWDGRDGGFVTVHDYVSALHPWLVRLRGDVLGAMGTMDGLDGPLGDEMDLVVNCDGLGCLMMEPRTSWIGQRKGLSVRETIGGRIRTSEIVTSE</sequence>
<evidence type="ECO:0000313" key="2">
    <source>
        <dbReference type="EMBL" id="KAF6828710.1"/>
    </source>
</evidence>
<evidence type="ECO:0000313" key="3">
    <source>
        <dbReference type="Proteomes" id="UP000654918"/>
    </source>
</evidence>
<feature type="compositionally biased region" description="Acidic residues" evidence="1">
    <location>
        <begin position="116"/>
        <end position="129"/>
    </location>
</feature>
<evidence type="ECO:0000256" key="1">
    <source>
        <dbReference type="SAM" id="MobiDB-lite"/>
    </source>
</evidence>
<dbReference type="Proteomes" id="UP000654918">
    <property type="component" value="Unassembled WGS sequence"/>
</dbReference>
<reference evidence="2" key="1">
    <citation type="journal article" date="2020" name="Phytopathology">
        <title>Genome Sequence Resources of Colletotrichum truncatum, C. plurivorum, C. musicola, and C. sojae: Four Species Pathogenic to Soybean (Glycine max).</title>
        <authorList>
            <person name="Rogerio F."/>
            <person name="Boufleur T.R."/>
            <person name="Ciampi-Guillardi M."/>
            <person name="Sukno S.A."/>
            <person name="Thon M.R."/>
            <person name="Massola Junior N.S."/>
            <person name="Baroncelli R."/>
        </authorList>
    </citation>
    <scope>NUCLEOTIDE SEQUENCE</scope>
    <source>
        <strain evidence="2">LFN00145</strain>
    </source>
</reference>
<feature type="region of interest" description="Disordered" evidence="1">
    <location>
        <begin position="95"/>
        <end position="138"/>
    </location>
</feature>
<name>A0A8H6NDL0_9PEZI</name>